<evidence type="ECO:0000256" key="1">
    <source>
        <dbReference type="ARBA" id="ARBA00022723"/>
    </source>
</evidence>
<protein>
    <submittedName>
        <fullName evidence="3">Uncharacterized protein</fullName>
    </submittedName>
</protein>
<dbReference type="GO" id="GO:0045277">
    <property type="term" value="C:respiratory chain complex IV"/>
    <property type="evidence" value="ECO:0007669"/>
    <property type="project" value="InterPro"/>
</dbReference>
<dbReference type="EMBL" id="HBGS01005725">
    <property type="protein sequence ID" value="CAD9376728.1"/>
    <property type="molecule type" value="Transcribed_RNA"/>
</dbReference>
<dbReference type="PANTHER" id="PTHR10122">
    <property type="entry name" value="CYTOCHROME C OXIDASE SUBUNIT 5B, MITOCHONDRIAL"/>
    <property type="match status" value="1"/>
</dbReference>
<dbReference type="GO" id="GO:0046872">
    <property type="term" value="F:metal ion binding"/>
    <property type="evidence" value="ECO:0007669"/>
    <property type="project" value="UniProtKB-KW"/>
</dbReference>
<gene>
    <name evidence="3" type="ORF">DSPE1174_LOCUS2986</name>
    <name evidence="4" type="ORF">DSPE1174_LOCUS2987</name>
</gene>
<evidence type="ECO:0000256" key="2">
    <source>
        <dbReference type="ARBA" id="ARBA00022833"/>
    </source>
</evidence>
<dbReference type="GO" id="GO:0006123">
    <property type="term" value="P:mitochondrial electron transport, cytochrome c to oxygen"/>
    <property type="evidence" value="ECO:0007669"/>
    <property type="project" value="InterPro"/>
</dbReference>
<accession>A0A6U3QRH7</accession>
<sequence length="129" mass="14473">MFAAVAKRTLRAAIARPPTTQRLTVARSFFNFKDEDRAILGDAEHQGGRRLQEIEDEKLGLVTFNRDPIMPPVGAGTKENPIQVPSGYDERVVGFEDPTVHQLQWFTMTAGKLHYVSSIDKYFTLVPPS</sequence>
<name>A0A6U3QRH7_9STRA</name>
<proteinExistence type="predicted"/>
<dbReference type="Gene3D" id="2.60.11.10">
    <property type="entry name" value="Cytochrome c oxidase, subunit Vb"/>
    <property type="match status" value="1"/>
</dbReference>
<keyword evidence="1" id="KW-0479">Metal-binding</keyword>
<dbReference type="SUPFAM" id="SSF57802">
    <property type="entry name" value="Rubredoxin-like"/>
    <property type="match status" value="1"/>
</dbReference>
<dbReference type="AlphaFoldDB" id="A0A6U3QRH7"/>
<evidence type="ECO:0000313" key="3">
    <source>
        <dbReference type="EMBL" id="CAD9376721.1"/>
    </source>
</evidence>
<dbReference type="InterPro" id="IPR002124">
    <property type="entry name" value="Cyt_c_oxidase_su5b"/>
</dbReference>
<keyword evidence="2" id="KW-0862">Zinc</keyword>
<dbReference type="InterPro" id="IPR036972">
    <property type="entry name" value="Cyt_c_oxidase_su5b_sf"/>
</dbReference>
<dbReference type="EMBL" id="HBGS01005724">
    <property type="protein sequence ID" value="CAD9376721.1"/>
    <property type="molecule type" value="Transcribed_RNA"/>
</dbReference>
<organism evidence="3">
    <name type="scientific">Octactis speculum</name>
    <dbReference type="NCBI Taxonomy" id="3111310"/>
    <lineage>
        <taxon>Eukaryota</taxon>
        <taxon>Sar</taxon>
        <taxon>Stramenopiles</taxon>
        <taxon>Ochrophyta</taxon>
        <taxon>Dictyochophyceae</taxon>
        <taxon>Dictyochales</taxon>
        <taxon>Dictyochaceae</taxon>
        <taxon>Octactis</taxon>
    </lineage>
</organism>
<reference evidence="3" key="1">
    <citation type="submission" date="2021-01" db="EMBL/GenBank/DDBJ databases">
        <authorList>
            <person name="Corre E."/>
            <person name="Pelletier E."/>
            <person name="Niang G."/>
            <person name="Scheremetjew M."/>
            <person name="Finn R."/>
            <person name="Kale V."/>
            <person name="Holt S."/>
            <person name="Cochrane G."/>
            <person name="Meng A."/>
            <person name="Brown T."/>
            <person name="Cohen L."/>
        </authorList>
    </citation>
    <scope>NUCLEOTIDE SEQUENCE</scope>
    <source>
        <strain evidence="3">CCMP1381</strain>
    </source>
</reference>
<evidence type="ECO:0000313" key="4">
    <source>
        <dbReference type="EMBL" id="CAD9376728.1"/>
    </source>
</evidence>
<dbReference type="PANTHER" id="PTHR10122:SF0">
    <property type="entry name" value="CYTOCHROME C OXIDASE SUBUNIT 5B, ISOFORM A-RELATED"/>
    <property type="match status" value="1"/>
</dbReference>
<dbReference type="GO" id="GO:0005740">
    <property type="term" value="C:mitochondrial envelope"/>
    <property type="evidence" value="ECO:0007669"/>
    <property type="project" value="InterPro"/>
</dbReference>